<organism evidence="12 13">
    <name type="scientific">Amnibacterium setariae</name>
    <dbReference type="NCBI Taxonomy" id="2306585"/>
    <lineage>
        <taxon>Bacteria</taxon>
        <taxon>Bacillati</taxon>
        <taxon>Actinomycetota</taxon>
        <taxon>Actinomycetes</taxon>
        <taxon>Micrococcales</taxon>
        <taxon>Microbacteriaceae</taxon>
        <taxon>Amnibacterium</taxon>
    </lineage>
</organism>
<dbReference type="Pfam" id="PF01379">
    <property type="entry name" value="Porphobil_deam"/>
    <property type="match status" value="1"/>
</dbReference>
<dbReference type="Pfam" id="PF03900">
    <property type="entry name" value="Porphobil_deamC"/>
    <property type="match status" value="1"/>
</dbReference>
<evidence type="ECO:0000256" key="4">
    <source>
        <dbReference type="ARBA" id="ARBA00011245"/>
    </source>
</evidence>
<evidence type="ECO:0000259" key="11">
    <source>
        <dbReference type="Pfam" id="PF03900"/>
    </source>
</evidence>
<evidence type="ECO:0000313" key="13">
    <source>
        <dbReference type="Proteomes" id="UP000265742"/>
    </source>
</evidence>
<dbReference type="PROSITE" id="PS00533">
    <property type="entry name" value="PORPHOBILINOGEN_DEAM"/>
    <property type="match status" value="1"/>
</dbReference>
<evidence type="ECO:0000256" key="5">
    <source>
        <dbReference type="ARBA" id="ARBA00012655"/>
    </source>
</evidence>
<dbReference type="GO" id="GO:0005737">
    <property type="term" value="C:cytoplasm"/>
    <property type="evidence" value="ECO:0007669"/>
    <property type="project" value="UniProtKB-UniRule"/>
</dbReference>
<dbReference type="AlphaFoldDB" id="A0A3A1U750"/>
<sequence length="330" mass="33470">MRERATRLPTGGRRAGAVTVRLGTRGSALALAQAGRVRDAIVALGEPCELVPVTTVGDVSRASLAQIGGTGVFAGALRSALAAGEVDLVVHSLKDLPVAPAPGLVVAGVPEREDARDALCARDGLALADLPAGAVIGTGSPRRHAQLVDRRADVEVVDLRGNVDSRLARVRDGELDAVVLSWAGLARLGRLDAVTEALPLDEWPTAAGQGALAIEVREADADPATTIGRVVAALTDPAARDGAHAERRVLGRLEAGCAAPIGVASTIGDDDAVLWASVHRPGGGDRIDRRRVVTWAAGGRAEALDAAADALADELLAAGAAELAPLGAAS</sequence>
<evidence type="ECO:0000256" key="2">
    <source>
        <dbReference type="ARBA" id="ARBA00002869"/>
    </source>
</evidence>
<keyword evidence="6 12" id="KW-0808">Transferase</keyword>
<dbReference type="FunFam" id="3.40.190.10:FF:000005">
    <property type="entry name" value="Porphobilinogen deaminase"/>
    <property type="match status" value="1"/>
</dbReference>
<comment type="subunit">
    <text evidence="4">Monomer.</text>
</comment>
<keyword evidence="7" id="KW-0627">Porphyrin biosynthesis</keyword>
<evidence type="ECO:0000256" key="3">
    <source>
        <dbReference type="ARBA" id="ARBA00005638"/>
    </source>
</evidence>
<dbReference type="PIRSF" id="PIRSF001438">
    <property type="entry name" value="4pyrrol_synth_OHMeBilane_synth"/>
    <property type="match status" value="1"/>
</dbReference>
<accession>A0A3A1U750</accession>
<feature type="domain" description="Porphobilinogen deaminase C-terminal" evidence="11">
    <location>
        <begin position="244"/>
        <end position="283"/>
    </location>
</feature>
<dbReference type="SUPFAM" id="SSF53850">
    <property type="entry name" value="Periplasmic binding protein-like II"/>
    <property type="match status" value="1"/>
</dbReference>
<proteinExistence type="inferred from homology"/>
<comment type="caution">
    <text evidence="12">The sequence shown here is derived from an EMBL/GenBank/DDBJ whole genome shotgun (WGS) entry which is preliminary data.</text>
</comment>
<reference evidence="13" key="1">
    <citation type="submission" date="2018-09" db="EMBL/GenBank/DDBJ databases">
        <authorList>
            <person name="Kim I."/>
        </authorList>
    </citation>
    <scope>NUCLEOTIDE SEQUENCE [LARGE SCALE GENOMIC DNA]</scope>
    <source>
        <strain evidence="13">DD4a</strain>
    </source>
</reference>
<evidence type="ECO:0000259" key="10">
    <source>
        <dbReference type="Pfam" id="PF01379"/>
    </source>
</evidence>
<comment type="catalytic activity">
    <reaction evidence="8">
        <text>4 porphobilinogen + H2O = hydroxymethylbilane + 4 NH4(+)</text>
        <dbReference type="Rhea" id="RHEA:13185"/>
        <dbReference type="ChEBI" id="CHEBI:15377"/>
        <dbReference type="ChEBI" id="CHEBI:28938"/>
        <dbReference type="ChEBI" id="CHEBI:57845"/>
        <dbReference type="ChEBI" id="CHEBI:58126"/>
        <dbReference type="EC" id="2.5.1.61"/>
    </reaction>
</comment>
<protein>
    <recommendedName>
        <fullName evidence="5 9">Hydroxymethylbilane synthase</fullName>
        <ecNumber evidence="5 9">2.5.1.61</ecNumber>
    </recommendedName>
</protein>
<gene>
    <name evidence="12" type="ORF">D1781_00825</name>
</gene>
<comment type="cofactor">
    <cofactor evidence="1">
        <name>dipyrromethane</name>
        <dbReference type="ChEBI" id="CHEBI:60342"/>
    </cofactor>
</comment>
<dbReference type="NCBIfam" id="TIGR00212">
    <property type="entry name" value="hemC"/>
    <property type="match status" value="1"/>
</dbReference>
<dbReference type="InterPro" id="IPR000860">
    <property type="entry name" value="HemC"/>
</dbReference>
<comment type="function">
    <text evidence="2">Tetrapolymerization of the monopyrrole PBG into the hydroxymethylbilane pre-uroporphyrinogen in several discrete steps.</text>
</comment>
<dbReference type="PANTHER" id="PTHR11557:SF0">
    <property type="entry name" value="PORPHOBILINOGEN DEAMINASE"/>
    <property type="match status" value="1"/>
</dbReference>
<dbReference type="PANTHER" id="PTHR11557">
    <property type="entry name" value="PORPHOBILINOGEN DEAMINASE"/>
    <property type="match status" value="1"/>
</dbReference>
<dbReference type="GO" id="GO:0004418">
    <property type="term" value="F:hydroxymethylbilane synthase activity"/>
    <property type="evidence" value="ECO:0007669"/>
    <property type="project" value="UniProtKB-UniRule"/>
</dbReference>
<dbReference type="InterPro" id="IPR022418">
    <property type="entry name" value="Porphobilinogen_deaminase_C"/>
</dbReference>
<dbReference type="OrthoDB" id="9810298at2"/>
<evidence type="ECO:0000256" key="1">
    <source>
        <dbReference type="ARBA" id="ARBA00001916"/>
    </source>
</evidence>
<dbReference type="SUPFAM" id="SSF54782">
    <property type="entry name" value="Porphobilinogen deaminase (hydroxymethylbilane synthase), C-terminal domain"/>
    <property type="match status" value="1"/>
</dbReference>
<dbReference type="EC" id="2.5.1.61" evidence="5 9"/>
<evidence type="ECO:0000256" key="8">
    <source>
        <dbReference type="ARBA" id="ARBA00048169"/>
    </source>
</evidence>
<comment type="similarity">
    <text evidence="3">Belongs to the HMBS family.</text>
</comment>
<dbReference type="Gene3D" id="3.40.190.10">
    <property type="entry name" value="Periplasmic binding protein-like II"/>
    <property type="match status" value="2"/>
</dbReference>
<feature type="domain" description="Porphobilinogen deaminase N-terminal" evidence="10">
    <location>
        <begin position="20"/>
        <end position="222"/>
    </location>
</feature>
<dbReference type="InterPro" id="IPR036803">
    <property type="entry name" value="Porphobilinogen_deaminase_C_sf"/>
</dbReference>
<evidence type="ECO:0000256" key="9">
    <source>
        <dbReference type="NCBIfam" id="TIGR00212"/>
    </source>
</evidence>
<keyword evidence="13" id="KW-1185">Reference proteome</keyword>
<dbReference type="Proteomes" id="UP000265742">
    <property type="component" value="Unassembled WGS sequence"/>
</dbReference>
<dbReference type="InterPro" id="IPR022417">
    <property type="entry name" value="Porphobilin_deaminase_N"/>
</dbReference>
<evidence type="ECO:0000256" key="7">
    <source>
        <dbReference type="ARBA" id="ARBA00023244"/>
    </source>
</evidence>
<dbReference type="Gene3D" id="3.30.160.40">
    <property type="entry name" value="Porphobilinogen deaminase, C-terminal domain"/>
    <property type="match status" value="1"/>
</dbReference>
<dbReference type="GO" id="GO:0006783">
    <property type="term" value="P:heme biosynthetic process"/>
    <property type="evidence" value="ECO:0007669"/>
    <property type="project" value="TreeGrafter"/>
</dbReference>
<evidence type="ECO:0000313" key="12">
    <source>
        <dbReference type="EMBL" id="RIX31287.1"/>
    </source>
</evidence>
<dbReference type="InterPro" id="IPR022419">
    <property type="entry name" value="Porphobilin_deaminase_cofac_BS"/>
</dbReference>
<dbReference type="EMBL" id="QXTG01000001">
    <property type="protein sequence ID" value="RIX31287.1"/>
    <property type="molecule type" value="Genomic_DNA"/>
</dbReference>
<evidence type="ECO:0000256" key="6">
    <source>
        <dbReference type="ARBA" id="ARBA00022679"/>
    </source>
</evidence>
<dbReference type="PRINTS" id="PR00151">
    <property type="entry name" value="PORPHBDMNASE"/>
</dbReference>
<name>A0A3A1U750_9MICO</name>